<evidence type="ECO:0000256" key="3">
    <source>
        <dbReference type="ARBA" id="ARBA00023163"/>
    </source>
</evidence>
<evidence type="ECO:0000256" key="2">
    <source>
        <dbReference type="ARBA" id="ARBA00023125"/>
    </source>
</evidence>
<name>A0A840ARS9_9HYPH</name>
<dbReference type="Gene3D" id="1.20.120.530">
    <property type="entry name" value="GntR ligand-binding domain-like"/>
    <property type="match status" value="1"/>
</dbReference>
<dbReference type="InterPro" id="IPR036390">
    <property type="entry name" value="WH_DNA-bd_sf"/>
</dbReference>
<sequence>MFPSTRLRKVNLAAQAYESIRNLILDQDIRPGDPIGIDTLAASLGVSPTPIREALARLEGDRLVVRLDSGRYRAAPELSLKDFADLYDVRLIMEPVAAALAARNRSDETAMRLRALVGEIALAGRGPQSQDFAEFVEIDRVFHLTIAEAGDNSFLASTMAQLQANLRVGPYYRGRGVIDAEVVIGEHALICEAIASRDEAAAEAAMREHITRARDQLLEWMAAREGAPPGRRGSPAPNRREDA</sequence>
<dbReference type="GO" id="GO:0003700">
    <property type="term" value="F:DNA-binding transcription factor activity"/>
    <property type="evidence" value="ECO:0007669"/>
    <property type="project" value="InterPro"/>
</dbReference>
<evidence type="ECO:0000259" key="5">
    <source>
        <dbReference type="PROSITE" id="PS50949"/>
    </source>
</evidence>
<dbReference type="SUPFAM" id="SSF48008">
    <property type="entry name" value="GntR ligand-binding domain-like"/>
    <property type="match status" value="1"/>
</dbReference>
<dbReference type="Proteomes" id="UP000553963">
    <property type="component" value="Unassembled WGS sequence"/>
</dbReference>
<dbReference type="Gene3D" id="1.10.10.10">
    <property type="entry name" value="Winged helix-like DNA-binding domain superfamily/Winged helix DNA-binding domain"/>
    <property type="match status" value="1"/>
</dbReference>
<accession>A0A840ARS9</accession>
<dbReference type="GO" id="GO:0003677">
    <property type="term" value="F:DNA binding"/>
    <property type="evidence" value="ECO:0007669"/>
    <property type="project" value="UniProtKB-KW"/>
</dbReference>
<feature type="domain" description="HTH gntR-type" evidence="5">
    <location>
        <begin position="10"/>
        <end position="77"/>
    </location>
</feature>
<gene>
    <name evidence="6" type="ORF">GGR25_003016</name>
</gene>
<keyword evidence="7" id="KW-1185">Reference proteome</keyword>
<dbReference type="AlphaFoldDB" id="A0A840ARS9"/>
<dbReference type="Pfam" id="PF07729">
    <property type="entry name" value="FCD"/>
    <property type="match status" value="1"/>
</dbReference>
<dbReference type="PANTHER" id="PTHR43537">
    <property type="entry name" value="TRANSCRIPTIONAL REGULATOR, GNTR FAMILY"/>
    <property type="match status" value="1"/>
</dbReference>
<feature type="region of interest" description="Disordered" evidence="4">
    <location>
        <begin position="223"/>
        <end position="243"/>
    </location>
</feature>
<dbReference type="SMART" id="SM00895">
    <property type="entry name" value="FCD"/>
    <property type="match status" value="1"/>
</dbReference>
<evidence type="ECO:0000256" key="1">
    <source>
        <dbReference type="ARBA" id="ARBA00023015"/>
    </source>
</evidence>
<dbReference type="EMBL" id="JACIDS010000004">
    <property type="protein sequence ID" value="MBB3931958.1"/>
    <property type="molecule type" value="Genomic_DNA"/>
</dbReference>
<dbReference type="RefSeq" id="WP_183399642.1">
    <property type="nucleotide sequence ID" value="NZ_JACIDS010000004.1"/>
</dbReference>
<dbReference type="PANTHER" id="PTHR43537:SF5">
    <property type="entry name" value="UXU OPERON TRANSCRIPTIONAL REGULATOR"/>
    <property type="match status" value="1"/>
</dbReference>
<evidence type="ECO:0000313" key="6">
    <source>
        <dbReference type="EMBL" id="MBB3931958.1"/>
    </source>
</evidence>
<reference evidence="6 7" key="1">
    <citation type="submission" date="2020-08" db="EMBL/GenBank/DDBJ databases">
        <title>Genomic Encyclopedia of Type Strains, Phase IV (KMG-IV): sequencing the most valuable type-strain genomes for metagenomic binning, comparative biology and taxonomic classification.</title>
        <authorList>
            <person name="Goeker M."/>
        </authorList>
    </citation>
    <scope>NUCLEOTIDE SEQUENCE [LARGE SCALE GENOMIC DNA]</scope>
    <source>
        <strain evidence="6 7">DSM 25966</strain>
    </source>
</reference>
<dbReference type="PROSITE" id="PS50949">
    <property type="entry name" value="HTH_GNTR"/>
    <property type="match status" value="1"/>
</dbReference>
<organism evidence="6 7">
    <name type="scientific">Kaistia hirudinis</name>
    <dbReference type="NCBI Taxonomy" id="1293440"/>
    <lineage>
        <taxon>Bacteria</taxon>
        <taxon>Pseudomonadati</taxon>
        <taxon>Pseudomonadota</taxon>
        <taxon>Alphaproteobacteria</taxon>
        <taxon>Hyphomicrobiales</taxon>
        <taxon>Kaistiaceae</taxon>
        <taxon>Kaistia</taxon>
    </lineage>
</organism>
<dbReference type="Pfam" id="PF00392">
    <property type="entry name" value="GntR"/>
    <property type="match status" value="1"/>
</dbReference>
<dbReference type="InterPro" id="IPR011711">
    <property type="entry name" value="GntR_C"/>
</dbReference>
<evidence type="ECO:0000256" key="4">
    <source>
        <dbReference type="SAM" id="MobiDB-lite"/>
    </source>
</evidence>
<comment type="caution">
    <text evidence="6">The sequence shown here is derived from an EMBL/GenBank/DDBJ whole genome shotgun (WGS) entry which is preliminary data.</text>
</comment>
<protein>
    <submittedName>
        <fullName evidence="6">DNA-binding GntR family transcriptional regulator</fullName>
    </submittedName>
</protein>
<dbReference type="SMART" id="SM00345">
    <property type="entry name" value="HTH_GNTR"/>
    <property type="match status" value="1"/>
</dbReference>
<keyword evidence="3" id="KW-0804">Transcription</keyword>
<evidence type="ECO:0000313" key="7">
    <source>
        <dbReference type="Proteomes" id="UP000553963"/>
    </source>
</evidence>
<dbReference type="InterPro" id="IPR008920">
    <property type="entry name" value="TF_FadR/GntR_C"/>
</dbReference>
<keyword evidence="1" id="KW-0805">Transcription regulation</keyword>
<dbReference type="SUPFAM" id="SSF46785">
    <property type="entry name" value="Winged helix' DNA-binding domain"/>
    <property type="match status" value="1"/>
</dbReference>
<proteinExistence type="predicted"/>
<feature type="compositionally biased region" description="Low complexity" evidence="4">
    <location>
        <begin position="223"/>
        <end position="237"/>
    </location>
</feature>
<keyword evidence="2 6" id="KW-0238">DNA-binding</keyword>
<dbReference type="InterPro" id="IPR000524">
    <property type="entry name" value="Tscrpt_reg_HTH_GntR"/>
</dbReference>
<dbReference type="InterPro" id="IPR036388">
    <property type="entry name" value="WH-like_DNA-bd_sf"/>
</dbReference>